<reference evidence="2 3" key="1">
    <citation type="journal article" date="2016" name="Nat. Commun.">
        <title>Thousands of microbial genomes shed light on interconnected biogeochemical processes in an aquifer system.</title>
        <authorList>
            <person name="Anantharaman K."/>
            <person name="Brown C.T."/>
            <person name="Hug L.A."/>
            <person name="Sharon I."/>
            <person name="Castelle C.J."/>
            <person name="Probst A.J."/>
            <person name="Thomas B.C."/>
            <person name="Singh A."/>
            <person name="Wilkins M.J."/>
            <person name="Karaoz U."/>
            <person name="Brodie E.L."/>
            <person name="Williams K.H."/>
            <person name="Hubbard S.S."/>
            <person name="Banfield J.F."/>
        </authorList>
    </citation>
    <scope>NUCLEOTIDE SEQUENCE [LARGE SCALE GENOMIC DNA]</scope>
</reference>
<protein>
    <recommendedName>
        <fullName evidence="1">Fe/B12 periplasmic-binding domain-containing protein</fullName>
    </recommendedName>
</protein>
<organism evidence="2 3">
    <name type="scientific">Candidatus Kerfeldbacteria bacterium RIFCSPHIGHO2_12_FULL_48_17</name>
    <dbReference type="NCBI Taxonomy" id="1798542"/>
    <lineage>
        <taxon>Bacteria</taxon>
        <taxon>Candidatus Kerfeldiibacteriota</taxon>
    </lineage>
</organism>
<evidence type="ECO:0000313" key="2">
    <source>
        <dbReference type="EMBL" id="OGY83727.1"/>
    </source>
</evidence>
<dbReference type="PANTHER" id="PTHR42860:SF1">
    <property type="entry name" value="VITAMIN B12-BINDING PROTEIN"/>
    <property type="match status" value="1"/>
</dbReference>
<gene>
    <name evidence="2" type="ORF">A3F54_05085</name>
</gene>
<feature type="domain" description="Fe/B12 periplasmic-binding" evidence="1">
    <location>
        <begin position="3"/>
        <end position="254"/>
    </location>
</feature>
<dbReference type="InterPro" id="IPR051030">
    <property type="entry name" value="Vitamin_B12-ABC_binding"/>
</dbReference>
<dbReference type="EMBL" id="MHKD01000019">
    <property type="protein sequence ID" value="OGY83727.1"/>
    <property type="molecule type" value="Genomic_DNA"/>
</dbReference>
<comment type="caution">
    <text evidence="2">The sequence shown here is derived from an EMBL/GenBank/DDBJ whole genome shotgun (WGS) entry which is preliminary data.</text>
</comment>
<dbReference type="PANTHER" id="PTHR42860">
    <property type="entry name" value="VITAMIN B12-BINDING PROTEIN"/>
    <property type="match status" value="1"/>
</dbReference>
<dbReference type="Proteomes" id="UP000176952">
    <property type="component" value="Unassembled WGS sequence"/>
</dbReference>
<dbReference type="Gene3D" id="3.40.50.1980">
    <property type="entry name" value="Nitrogenase molybdenum iron protein domain"/>
    <property type="match status" value="2"/>
</dbReference>
<dbReference type="SUPFAM" id="SSF53807">
    <property type="entry name" value="Helical backbone' metal receptor"/>
    <property type="match status" value="1"/>
</dbReference>
<dbReference type="PROSITE" id="PS50983">
    <property type="entry name" value="FE_B12_PBP"/>
    <property type="match status" value="1"/>
</dbReference>
<dbReference type="Pfam" id="PF01497">
    <property type="entry name" value="Peripla_BP_2"/>
    <property type="match status" value="1"/>
</dbReference>
<dbReference type="InterPro" id="IPR002491">
    <property type="entry name" value="ABC_transptr_periplasmic_BD"/>
</dbReference>
<name>A0A1G2B660_9BACT</name>
<dbReference type="CDD" id="cd01144">
    <property type="entry name" value="BtuF"/>
    <property type="match status" value="1"/>
</dbReference>
<proteinExistence type="predicted"/>
<accession>A0A1G2B660</accession>
<dbReference type="STRING" id="1798542.A3F54_05085"/>
<dbReference type="AlphaFoldDB" id="A0A1G2B660"/>
<evidence type="ECO:0000313" key="3">
    <source>
        <dbReference type="Proteomes" id="UP000176952"/>
    </source>
</evidence>
<evidence type="ECO:0000259" key="1">
    <source>
        <dbReference type="PROSITE" id="PS50983"/>
    </source>
</evidence>
<sequence length="284" mass="31251">MLKIVSLAPSNTEILFALGCQAETIAVTKLCDFPAGVAAKEKIGTWTGTDTAKIAALEPDIILTSYYFPKELHNYNGRGEIYHFQAKTLTDVFTSIIELGELVGKQTEAQALTDSMKTEFEKISVCSKNHEERPSVYAEEWSKPFMAGGNWVPEIISLAGGRTKFVEPGQPSKKVSDQQILVFNPEIIVAHWCGRANRSDVGSIKERKNWNHMRAVRAENVYRIDDSLLNRPGPRLVSGAQAVHAIIHYAMAKKKDTENRTAAAADAATVKDGATPTMETVKTL</sequence>